<evidence type="ECO:0000256" key="7">
    <source>
        <dbReference type="ARBA" id="ARBA00022840"/>
    </source>
</evidence>
<keyword evidence="7" id="KW-0067">ATP-binding</keyword>
<protein>
    <recommendedName>
        <fullName evidence="2">histidine kinase</fullName>
        <ecNumber evidence="2">2.7.13.3</ecNumber>
    </recommendedName>
</protein>
<keyword evidence="8" id="KW-0812">Transmembrane</keyword>
<dbReference type="InterPro" id="IPR013656">
    <property type="entry name" value="PAS_4"/>
</dbReference>
<dbReference type="InterPro" id="IPR036890">
    <property type="entry name" value="HATPase_C_sf"/>
</dbReference>
<dbReference type="Pfam" id="PF08448">
    <property type="entry name" value="PAS_4"/>
    <property type="match status" value="1"/>
</dbReference>
<dbReference type="AlphaFoldDB" id="A0A1V2H263"/>
<evidence type="ECO:0000256" key="8">
    <source>
        <dbReference type="SAM" id="Phobius"/>
    </source>
</evidence>
<keyword evidence="6" id="KW-0418">Kinase</keyword>
<dbReference type="SMART" id="SM00911">
    <property type="entry name" value="HWE_HK"/>
    <property type="match status" value="1"/>
</dbReference>
<evidence type="ECO:0000256" key="4">
    <source>
        <dbReference type="ARBA" id="ARBA00022679"/>
    </source>
</evidence>
<evidence type="ECO:0000313" key="11">
    <source>
        <dbReference type="Proteomes" id="UP000188879"/>
    </source>
</evidence>
<keyword evidence="11" id="KW-1185">Reference proteome</keyword>
<feature type="transmembrane region" description="Helical" evidence="8">
    <location>
        <begin position="139"/>
        <end position="158"/>
    </location>
</feature>
<evidence type="ECO:0000256" key="3">
    <source>
        <dbReference type="ARBA" id="ARBA00022553"/>
    </source>
</evidence>
<keyword evidence="4" id="KW-0808">Transferase</keyword>
<dbReference type="Gene3D" id="3.30.565.10">
    <property type="entry name" value="Histidine kinase-like ATPase, C-terminal domain"/>
    <property type="match status" value="1"/>
</dbReference>
<reference evidence="10 11" key="1">
    <citation type="submission" date="2016-10" db="EMBL/GenBank/DDBJ databases">
        <title>Draft Genome sequence of Roseomonas sp. strain M3.</title>
        <authorList>
            <person name="Subhash Y."/>
            <person name="Lee S."/>
        </authorList>
    </citation>
    <scope>NUCLEOTIDE SEQUENCE [LARGE SCALE GENOMIC DNA]</scope>
    <source>
        <strain evidence="10 11">M3</strain>
    </source>
</reference>
<name>A0A1V2H263_9PROT</name>
<comment type="caution">
    <text evidence="10">The sequence shown here is derived from an EMBL/GenBank/DDBJ whole genome shotgun (WGS) entry which is preliminary data.</text>
</comment>
<dbReference type="PANTHER" id="PTHR41523:SF7">
    <property type="entry name" value="HISTIDINE KINASE"/>
    <property type="match status" value="1"/>
</dbReference>
<dbReference type="InterPro" id="IPR035965">
    <property type="entry name" value="PAS-like_dom_sf"/>
</dbReference>
<evidence type="ECO:0000256" key="1">
    <source>
        <dbReference type="ARBA" id="ARBA00000085"/>
    </source>
</evidence>
<dbReference type="Proteomes" id="UP000188879">
    <property type="component" value="Unassembled WGS sequence"/>
</dbReference>
<keyword evidence="3" id="KW-0597">Phosphoprotein</keyword>
<evidence type="ECO:0000313" key="10">
    <source>
        <dbReference type="EMBL" id="ONG52456.1"/>
    </source>
</evidence>
<dbReference type="SUPFAM" id="SSF55785">
    <property type="entry name" value="PYP-like sensor domain (PAS domain)"/>
    <property type="match status" value="1"/>
</dbReference>
<feature type="transmembrane region" description="Helical" evidence="8">
    <location>
        <begin position="12"/>
        <end position="32"/>
    </location>
</feature>
<dbReference type="EC" id="2.7.13.3" evidence="2"/>
<organism evidence="10 11">
    <name type="scientific">Teichococcus deserti</name>
    <dbReference type="NCBI Taxonomy" id="1817963"/>
    <lineage>
        <taxon>Bacteria</taxon>
        <taxon>Pseudomonadati</taxon>
        <taxon>Pseudomonadota</taxon>
        <taxon>Alphaproteobacteria</taxon>
        <taxon>Acetobacterales</taxon>
        <taxon>Roseomonadaceae</taxon>
        <taxon>Roseomonas</taxon>
    </lineage>
</organism>
<gene>
    <name evidence="10" type="ORF">BKE38_14540</name>
</gene>
<keyword evidence="8" id="KW-1133">Transmembrane helix</keyword>
<accession>A0A1V2H263</accession>
<evidence type="ECO:0000256" key="6">
    <source>
        <dbReference type="ARBA" id="ARBA00022777"/>
    </source>
</evidence>
<dbReference type="Pfam" id="PF07536">
    <property type="entry name" value="HWE_HK"/>
    <property type="match status" value="1"/>
</dbReference>
<evidence type="ECO:0000259" key="9">
    <source>
        <dbReference type="SMART" id="SM00911"/>
    </source>
</evidence>
<proteinExistence type="predicted"/>
<feature type="domain" description="Signal transduction histidine kinase HWE region" evidence="9">
    <location>
        <begin position="307"/>
        <end position="388"/>
    </location>
</feature>
<dbReference type="GO" id="GO:0004673">
    <property type="term" value="F:protein histidine kinase activity"/>
    <property type="evidence" value="ECO:0007669"/>
    <property type="project" value="UniProtKB-EC"/>
</dbReference>
<comment type="catalytic activity">
    <reaction evidence="1">
        <text>ATP + protein L-histidine = ADP + protein N-phospho-L-histidine.</text>
        <dbReference type="EC" id="2.7.13.3"/>
    </reaction>
</comment>
<sequence length="504" mass="52901">MRRAVTLAGGPLAWLALVLLTASFALLGFRLVGSEATLQEIRTLDDGLKAEALLTGHAVRQDPAALAAALATLAQLANSYPELAAPEALLRLRLAAGHAAGEAEAAHRALHVAGHAMEDALMRRIAILRQHDLARQRNGLLGALASATAGVALLGLALRQARREARAQAGHAAQAQAQIRALAEAAPLGMALLDPGLTIAAGNARFAQLAGVAEAALPGQSLAQALPWLHAALGAELRAVQVRGRGLPGQAVTAAGPDGADRHYHLAVELLEPSAQAAEGAPHLCLIIMDVTERATMEAWRDELVGELNHRVKNTLATVQSLAAQTLRGAALDPQRFAADFSARLGALSRSHELLAAVGWSQATLSAVVQAALGPWQGSGRLRVEGPEGPLLRPGQAQALVIALSELASNATHHGALGSEGHVSLRWDCLADGALRLAWREYGGPRLAGRPLRQGFGMRFLERGLAYDLGPGTQVRLNFDTDGLYCEVRFRSLEPRHCLSVRAA</sequence>
<keyword evidence="5" id="KW-0547">Nucleotide-binding</keyword>
<evidence type="ECO:0000256" key="2">
    <source>
        <dbReference type="ARBA" id="ARBA00012438"/>
    </source>
</evidence>
<dbReference type="OrthoDB" id="341208at2"/>
<dbReference type="GO" id="GO:0005524">
    <property type="term" value="F:ATP binding"/>
    <property type="evidence" value="ECO:0007669"/>
    <property type="project" value="UniProtKB-KW"/>
</dbReference>
<evidence type="ECO:0000256" key="5">
    <source>
        <dbReference type="ARBA" id="ARBA00022741"/>
    </source>
</evidence>
<keyword evidence="8" id="KW-0472">Membrane</keyword>
<dbReference type="InterPro" id="IPR011102">
    <property type="entry name" value="Sig_transdc_His_kinase_HWE"/>
</dbReference>
<dbReference type="EMBL" id="MLCO01000140">
    <property type="protein sequence ID" value="ONG52456.1"/>
    <property type="molecule type" value="Genomic_DNA"/>
</dbReference>
<dbReference type="RefSeq" id="WP_076958062.1">
    <property type="nucleotide sequence ID" value="NZ_MLCO01000140.1"/>
</dbReference>
<dbReference type="PANTHER" id="PTHR41523">
    <property type="entry name" value="TWO-COMPONENT SYSTEM SENSOR PROTEIN"/>
    <property type="match status" value="1"/>
</dbReference>
<dbReference type="Gene3D" id="3.30.450.20">
    <property type="entry name" value="PAS domain"/>
    <property type="match status" value="1"/>
</dbReference>